<dbReference type="GO" id="GO:0003677">
    <property type="term" value="F:DNA binding"/>
    <property type="evidence" value="ECO:0007669"/>
    <property type="project" value="UniProtKB-KW"/>
</dbReference>
<evidence type="ECO:0000259" key="14">
    <source>
        <dbReference type="PROSITE" id="PS51194"/>
    </source>
</evidence>
<keyword evidence="16" id="KW-1185">Reference proteome</keyword>
<dbReference type="FunFam" id="3.40.50.300:FF:001389">
    <property type="entry name" value="ATP-dependent DNA helicase RecQ"/>
    <property type="match status" value="1"/>
</dbReference>
<evidence type="ECO:0000256" key="1">
    <source>
        <dbReference type="ARBA" id="ARBA00005446"/>
    </source>
</evidence>
<dbReference type="CDD" id="cd17920">
    <property type="entry name" value="DEXHc_RecQ"/>
    <property type="match status" value="1"/>
</dbReference>
<dbReference type="InterPro" id="IPR004589">
    <property type="entry name" value="DNA_helicase_ATP-dep_RecQ"/>
</dbReference>
<keyword evidence="2" id="KW-0479">Metal-binding</keyword>
<dbReference type="SUPFAM" id="SSF52540">
    <property type="entry name" value="P-loop containing nucleoside triphosphate hydrolases"/>
    <property type="match status" value="1"/>
</dbReference>
<name>A0A5B8YJ65_9FLAO</name>
<comment type="similarity">
    <text evidence="1">Belongs to the helicase family. RecQ subfamily.</text>
</comment>
<keyword evidence="8" id="KW-0413">Isomerase</keyword>
<dbReference type="NCBIfam" id="TIGR00614">
    <property type="entry name" value="recQ_fam"/>
    <property type="match status" value="1"/>
</dbReference>
<evidence type="ECO:0000256" key="9">
    <source>
        <dbReference type="ARBA" id="ARBA00034617"/>
    </source>
</evidence>
<dbReference type="PANTHER" id="PTHR13710">
    <property type="entry name" value="DNA HELICASE RECQ FAMILY MEMBER"/>
    <property type="match status" value="1"/>
</dbReference>
<dbReference type="SMART" id="SM00490">
    <property type="entry name" value="HELICc"/>
    <property type="match status" value="1"/>
</dbReference>
<dbReference type="GO" id="GO:0046872">
    <property type="term" value="F:metal ion binding"/>
    <property type="evidence" value="ECO:0007669"/>
    <property type="project" value="UniProtKB-KW"/>
</dbReference>
<feature type="domain" description="Helicase C-terminal" evidence="14">
    <location>
        <begin position="217"/>
        <end position="362"/>
    </location>
</feature>
<evidence type="ECO:0000256" key="3">
    <source>
        <dbReference type="ARBA" id="ARBA00022741"/>
    </source>
</evidence>
<evidence type="ECO:0000256" key="6">
    <source>
        <dbReference type="ARBA" id="ARBA00022840"/>
    </source>
</evidence>
<dbReference type="Proteomes" id="UP000321954">
    <property type="component" value="Chromosome"/>
</dbReference>
<dbReference type="InterPro" id="IPR001650">
    <property type="entry name" value="Helicase_C-like"/>
</dbReference>
<keyword evidence="4" id="KW-0378">Hydrolase</keyword>
<dbReference type="InterPro" id="IPR036388">
    <property type="entry name" value="WH-like_DNA-bd_sf"/>
</dbReference>
<sequence>MQEAKHILQKYWGHQSFRPLQQEIITGAVNNSDVLALLPTGGGKSLCFQIPPLLKEGICIVVSPLVALMEDQVQTLQKKDIKALAIPGGISFGDLDTLLDNCIYGNYKFLYLSPERLQQELVQQRIKQMNVNLIAIDEAHCISQWGHDFRPAYLTIPVLRELHPEVPVMALTASATKEVVKDICLQLKLRDPLIFKDSLERKNLAFKVLFAEDKIYRLRQTLQSKEESAIVYVRSRNATIDIARELEHYGYSTAAFHGGMTAKEKSKKLEKWLREEVKIMVATNAFGMGIDKANVRHVIHLNLPESIESYFQEAGRAGRDLEPATATIITNNSDLPLLRNQFLKTIPDLEFTILVYKKLCSYFLIAYGEGQDITYDFNFSHFCTHYQLHSEKTYNTLQLLDRISLIKLTQQFRKKIYVQFVISNRLLFSYIDENVSYDPVIKAILRTYGGIFENKLPVNPNLIAKKAGLGEMIVIETLKKLYRDKIIDFEYQENDASITFLAPREDEQSIYPFSEYIKNQAKNKIEKINALLDYVANDKICRSRQLLHYFGEKDPEDCGICSVCQSTDKYIKKETIKRIYLEIIKELETGEKSSRDLVARIPFPEAGVIKVLQLLLEKDIIALTSGNNYKLKHI</sequence>
<evidence type="ECO:0000256" key="8">
    <source>
        <dbReference type="ARBA" id="ARBA00023235"/>
    </source>
</evidence>
<comment type="catalytic activity">
    <reaction evidence="9">
        <text>Couples ATP hydrolysis with the unwinding of duplex DNA by translocating in the 3'-5' direction.</text>
        <dbReference type="EC" id="5.6.2.4"/>
    </reaction>
</comment>
<feature type="domain" description="Helicase ATP-binding" evidence="13">
    <location>
        <begin position="25"/>
        <end position="193"/>
    </location>
</feature>
<dbReference type="GO" id="GO:0043590">
    <property type="term" value="C:bacterial nucleoid"/>
    <property type="evidence" value="ECO:0007669"/>
    <property type="project" value="TreeGrafter"/>
</dbReference>
<dbReference type="Gene3D" id="1.10.10.10">
    <property type="entry name" value="Winged helix-like DNA-binding domain superfamily/Winged helix DNA-binding domain"/>
    <property type="match status" value="1"/>
</dbReference>
<evidence type="ECO:0000256" key="7">
    <source>
        <dbReference type="ARBA" id="ARBA00023125"/>
    </source>
</evidence>
<keyword evidence="3" id="KW-0547">Nucleotide-binding</keyword>
<evidence type="ECO:0000256" key="12">
    <source>
        <dbReference type="ARBA" id="ARBA00044550"/>
    </source>
</evidence>
<dbReference type="Gene3D" id="3.40.50.300">
    <property type="entry name" value="P-loop containing nucleotide triphosphate hydrolases"/>
    <property type="match status" value="2"/>
</dbReference>
<keyword evidence="6" id="KW-0067">ATP-binding</keyword>
<gene>
    <name evidence="15" type="ORF">FK178_05055</name>
</gene>
<dbReference type="InterPro" id="IPR014001">
    <property type="entry name" value="Helicase_ATP-bd"/>
</dbReference>
<dbReference type="GO" id="GO:0016787">
    <property type="term" value="F:hydrolase activity"/>
    <property type="evidence" value="ECO:0007669"/>
    <property type="project" value="UniProtKB-KW"/>
</dbReference>
<dbReference type="GO" id="GO:0006281">
    <property type="term" value="P:DNA repair"/>
    <property type="evidence" value="ECO:0007669"/>
    <property type="project" value="TreeGrafter"/>
</dbReference>
<dbReference type="KEGG" id="anp:FK178_05055"/>
<dbReference type="GO" id="GO:0009378">
    <property type="term" value="F:four-way junction helicase activity"/>
    <property type="evidence" value="ECO:0007669"/>
    <property type="project" value="TreeGrafter"/>
</dbReference>
<dbReference type="PROSITE" id="PS51192">
    <property type="entry name" value="HELICASE_ATP_BIND_1"/>
    <property type="match status" value="1"/>
</dbReference>
<evidence type="ECO:0000256" key="4">
    <source>
        <dbReference type="ARBA" id="ARBA00022801"/>
    </source>
</evidence>
<dbReference type="Pfam" id="PF00271">
    <property type="entry name" value="Helicase_C"/>
    <property type="match status" value="1"/>
</dbReference>
<accession>A0A5B8YJ65</accession>
<dbReference type="GO" id="GO:0043138">
    <property type="term" value="F:3'-5' DNA helicase activity"/>
    <property type="evidence" value="ECO:0007669"/>
    <property type="project" value="UniProtKB-EC"/>
</dbReference>
<dbReference type="Pfam" id="PF00270">
    <property type="entry name" value="DEAD"/>
    <property type="match status" value="1"/>
</dbReference>
<dbReference type="RefSeq" id="WP_146831623.1">
    <property type="nucleotide sequence ID" value="NZ_CP042476.1"/>
</dbReference>
<proteinExistence type="inferred from homology"/>
<evidence type="ECO:0000256" key="5">
    <source>
        <dbReference type="ARBA" id="ARBA00022806"/>
    </source>
</evidence>
<dbReference type="GO" id="GO:0006310">
    <property type="term" value="P:DNA recombination"/>
    <property type="evidence" value="ECO:0007669"/>
    <property type="project" value="InterPro"/>
</dbReference>
<dbReference type="EC" id="5.6.2.4" evidence="10"/>
<dbReference type="SMART" id="SM00487">
    <property type="entry name" value="DEXDc"/>
    <property type="match status" value="1"/>
</dbReference>
<dbReference type="GO" id="GO:0030894">
    <property type="term" value="C:replisome"/>
    <property type="evidence" value="ECO:0007669"/>
    <property type="project" value="TreeGrafter"/>
</dbReference>
<dbReference type="InterPro" id="IPR011545">
    <property type="entry name" value="DEAD/DEAH_box_helicase_dom"/>
</dbReference>
<dbReference type="OrthoDB" id="9763310at2"/>
<keyword evidence="5 15" id="KW-0347">Helicase</keyword>
<dbReference type="AlphaFoldDB" id="A0A5B8YJ65"/>
<dbReference type="GO" id="GO:0005737">
    <property type="term" value="C:cytoplasm"/>
    <property type="evidence" value="ECO:0007669"/>
    <property type="project" value="TreeGrafter"/>
</dbReference>
<evidence type="ECO:0000259" key="13">
    <source>
        <dbReference type="PROSITE" id="PS51192"/>
    </source>
</evidence>
<dbReference type="Pfam" id="PF16124">
    <property type="entry name" value="RecQ_Zn_bind"/>
    <property type="match status" value="1"/>
</dbReference>
<evidence type="ECO:0000313" key="15">
    <source>
        <dbReference type="EMBL" id="QED37118.1"/>
    </source>
</evidence>
<dbReference type="InterPro" id="IPR027417">
    <property type="entry name" value="P-loop_NTPase"/>
</dbReference>
<protein>
    <recommendedName>
        <fullName evidence="11">ATP-dependent DNA helicase RecQ</fullName>
        <ecNumber evidence="10">5.6.2.4</ecNumber>
    </recommendedName>
    <alternativeName>
        <fullName evidence="12">DNA 3'-5' helicase RecQ</fullName>
    </alternativeName>
</protein>
<evidence type="ECO:0000256" key="10">
    <source>
        <dbReference type="ARBA" id="ARBA00034808"/>
    </source>
</evidence>
<dbReference type="PROSITE" id="PS51194">
    <property type="entry name" value="HELICASE_CTER"/>
    <property type="match status" value="1"/>
</dbReference>
<dbReference type="InterPro" id="IPR032284">
    <property type="entry name" value="RecQ_Zn-bd"/>
</dbReference>
<evidence type="ECO:0000256" key="11">
    <source>
        <dbReference type="ARBA" id="ARBA00044535"/>
    </source>
</evidence>
<dbReference type="GO" id="GO:0005524">
    <property type="term" value="F:ATP binding"/>
    <property type="evidence" value="ECO:0007669"/>
    <property type="project" value="UniProtKB-KW"/>
</dbReference>
<dbReference type="EMBL" id="CP042476">
    <property type="protein sequence ID" value="QED37118.1"/>
    <property type="molecule type" value="Genomic_DNA"/>
</dbReference>
<reference evidence="15 16" key="1">
    <citation type="submission" date="2019-08" db="EMBL/GenBank/DDBJ databases">
        <title>Antarcticibacterium arcticum sp. nov., a bacterium isolated from marine sediment of the Canadian Beaufort Sea.</title>
        <authorList>
            <person name="Lee Y.M."/>
            <person name="Baek K."/>
            <person name="Lee D.-H."/>
            <person name="Shin S.C."/>
            <person name="Jin Y.K."/>
            <person name="Park Y."/>
        </authorList>
    </citation>
    <scope>NUCLEOTIDE SEQUENCE [LARGE SCALE GENOMIC DNA]</scope>
    <source>
        <strain evidence="15 16">PAMC 28998</strain>
    </source>
</reference>
<dbReference type="PANTHER" id="PTHR13710:SF105">
    <property type="entry name" value="ATP-DEPENDENT DNA HELICASE Q1"/>
    <property type="match status" value="1"/>
</dbReference>
<organism evidence="15 16">
    <name type="scientific">Antarcticibacterium arcticum</name>
    <dbReference type="NCBI Taxonomy" id="2585771"/>
    <lineage>
        <taxon>Bacteria</taxon>
        <taxon>Pseudomonadati</taxon>
        <taxon>Bacteroidota</taxon>
        <taxon>Flavobacteriia</taxon>
        <taxon>Flavobacteriales</taxon>
        <taxon>Flavobacteriaceae</taxon>
        <taxon>Antarcticibacterium</taxon>
    </lineage>
</organism>
<evidence type="ECO:0000313" key="16">
    <source>
        <dbReference type="Proteomes" id="UP000321954"/>
    </source>
</evidence>
<evidence type="ECO:0000256" key="2">
    <source>
        <dbReference type="ARBA" id="ARBA00022723"/>
    </source>
</evidence>
<keyword evidence="7" id="KW-0238">DNA-binding</keyword>